<dbReference type="NCBIfam" id="NF004388">
    <property type="entry name" value="PRK05749.1-4"/>
    <property type="match status" value="1"/>
</dbReference>
<dbReference type="EMBL" id="BSSU01000007">
    <property type="protein sequence ID" value="GLX82134.1"/>
    <property type="molecule type" value="Genomic_DNA"/>
</dbReference>
<evidence type="ECO:0000313" key="9">
    <source>
        <dbReference type="EMBL" id="GLX82134.1"/>
    </source>
</evidence>
<comment type="similarity">
    <text evidence="7">Belongs to the glycosyltransferase group 1 family.</text>
</comment>
<comment type="function">
    <text evidence="7">Involved in lipopolysaccharide (LPS) biosynthesis. Catalyzes the transfer of 3-deoxy-D-manno-octulosonate (Kdo) residue(s) from CMP-Kdo to lipid IV(A), the tetraacyldisaccharide-1,4'-bisphosphate precursor of lipid A.</text>
</comment>
<comment type="catalytic activity">
    <reaction evidence="6 7">
        <text>lipid IVA (E. coli) + CMP-3-deoxy-beta-D-manno-octulosonate = alpha-Kdo-(2-&gt;6)-lipid IVA (E. coli) + CMP + H(+)</text>
        <dbReference type="Rhea" id="RHEA:28066"/>
        <dbReference type="ChEBI" id="CHEBI:15378"/>
        <dbReference type="ChEBI" id="CHEBI:58603"/>
        <dbReference type="ChEBI" id="CHEBI:60364"/>
        <dbReference type="ChEBI" id="CHEBI:60377"/>
        <dbReference type="ChEBI" id="CHEBI:85987"/>
        <dbReference type="EC" id="2.4.99.12"/>
    </reaction>
</comment>
<evidence type="ECO:0000259" key="8">
    <source>
        <dbReference type="Pfam" id="PF04413"/>
    </source>
</evidence>
<feature type="domain" description="3-deoxy-D-manno-octulosonic-acid transferase N-terminal" evidence="8">
    <location>
        <begin position="38"/>
        <end position="215"/>
    </location>
</feature>
<keyword evidence="7" id="KW-0448">Lipopolysaccharide biosynthesis</keyword>
<dbReference type="Gene3D" id="3.40.50.2000">
    <property type="entry name" value="Glycogen Phosphorylase B"/>
    <property type="match status" value="1"/>
</dbReference>
<evidence type="ECO:0000256" key="5">
    <source>
        <dbReference type="ARBA" id="ARBA00031445"/>
    </source>
</evidence>
<name>A0ABQ6H3P5_9GAMM</name>
<protein>
    <recommendedName>
        <fullName evidence="3 7">3-deoxy-D-manno-octulosonic acid transferase</fullName>
        <shortName evidence="7">Kdo transferase</shortName>
        <ecNumber evidence="2 7">2.4.99.12</ecNumber>
    </recommendedName>
    <alternativeName>
        <fullName evidence="5 7">Lipid IV(A) 3-deoxy-D-manno-octulosonic acid transferase</fullName>
    </alternativeName>
</protein>
<keyword evidence="7" id="KW-0812">Transmembrane</keyword>
<comment type="caution">
    <text evidence="9">The sequence shown here is derived from an EMBL/GenBank/DDBJ whole genome shotgun (WGS) entry which is preliminary data.</text>
</comment>
<evidence type="ECO:0000256" key="3">
    <source>
        <dbReference type="ARBA" id="ARBA00019077"/>
    </source>
</evidence>
<evidence type="ECO:0000256" key="7">
    <source>
        <dbReference type="RuleBase" id="RU365103"/>
    </source>
</evidence>
<dbReference type="Gene3D" id="3.40.50.11720">
    <property type="entry name" value="3-Deoxy-D-manno-octulosonic-acid transferase, N-terminal domain"/>
    <property type="match status" value="1"/>
</dbReference>
<evidence type="ECO:0000256" key="2">
    <source>
        <dbReference type="ARBA" id="ARBA00012621"/>
    </source>
</evidence>
<dbReference type="InterPro" id="IPR038107">
    <property type="entry name" value="Glycos_transf_N_sf"/>
</dbReference>
<dbReference type="Pfam" id="PF04413">
    <property type="entry name" value="Glycos_transf_N"/>
    <property type="match status" value="1"/>
</dbReference>
<evidence type="ECO:0000256" key="4">
    <source>
        <dbReference type="ARBA" id="ARBA00022679"/>
    </source>
</evidence>
<feature type="transmembrane region" description="Helical" evidence="7">
    <location>
        <begin position="6"/>
        <end position="27"/>
    </location>
</feature>
<keyword evidence="7" id="KW-1003">Cell membrane</keyword>
<evidence type="ECO:0000256" key="1">
    <source>
        <dbReference type="ARBA" id="ARBA00004713"/>
    </source>
</evidence>
<evidence type="ECO:0000256" key="6">
    <source>
        <dbReference type="ARBA" id="ARBA00049183"/>
    </source>
</evidence>
<dbReference type="SUPFAM" id="SSF53756">
    <property type="entry name" value="UDP-Glycosyltransferase/glycogen phosphorylase"/>
    <property type="match status" value="1"/>
</dbReference>
<proteinExistence type="inferred from homology"/>
<keyword evidence="4 7" id="KW-0808">Transferase</keyword>
<dbReference type="InterPro" id="IPR007507">
    <property type="entry name" value="Glycos_transf_N"/>
</dbReference>
<gene>
    <name evidence="9" type="primary">kdtA</name>
    <name evidence="9" type="ORF">theurythT_15860</name>
</gene>
<dbReference type="GO" id="GO:0016740">
    <property type="term" value="F:transferase activity"/>
    <property type="evidence" value="ECO:0007669"/>
    <property type="project" value="UniProtKB-KW"/>
</dbReference>
<evidence type="ECO:0000313" key="10">
    <source>
        <dbReference type="Proteomes" id="UP001157133"/>
    </source>
</evidence>
<sequence>MNAQLSLFAYRIVILLLTPILLLALFIRSINHKAYRARLAERLGFLPNHFKKNGIVIHAASVGEVLALKPLVTELLALHPTKIITFTTFTPTGSAQVKQHFGDRVQHCYLPIDNPLSTHLFLNKLVPSSLIVMETELWPNLIAQAKNRKIKLQLINGRLSDNSMKSYRKLTWLITPCLKSFDDILCQSQDNQVNFLSLGADGDTTIVSGNLKYDIRLTDQTIAKQAELAGYLQNKRPIWLVASTHPGDEEIILNAFQQALEAQPDLLLILVPRHPERFNDIANLCQQTYQTVRRSEQSTVLAEHQIWLLDSLGELMAAFALADIVTMGGSFSHIGGHNPLEPAFYHKAIIVGPNMSNFKDVMQTMAKNQSIVQLTGDRDYAAQLANHLGYLLKDEERRISLGDNARKVVDENQGALATTLEKIDQYLK</sequence>
<dbReference type="PANTHER" id="PTHR42755">
    <property type="entry name" value="3-DEOXY-MANNO-OCTULOSONATE CYTIDYLYLTRANSFERASE"/>
    <property type="match status" value="1"/>
</dbReference>
<comment type="subcellular location">
    <subcellularLocation>
        <location evidence="7">Cell membrane</location>
    </subcellularLocation>
</comment>
<dbReference type="EC" id="2.4.99.12" evidence="2 7"/>
<keyword evidence="7" id="KW-1133">Transmembrane helix</keyword>
<organism evidence="9 10">
    <name type="scientific">Thalassotalea eurytherma</name>
    <dbReference type="NCBI Taxonomy" id="1144278"/>
    <lineage>
        <taxon>Bacteria</taxon>
        <taxon>Pseudomonadati</taxon>
        <taxon>Pseudomonadota</taxon>
        <taxon>Gammaproteobacteria</taxon>
        <taxon>Alteromonadales</taxon>
        <taxon>Colwelliaceae</taxon>
        <taxon>Thalassotalea</taxon>
    </lineage>
</organism>
<keyword evidence="10" id="KW-1185">Reference proteome</keyword>
<dbReference type="PANTHER" id="PTHR42755:SF1">
    <property type="entry name" value="3-DEOXY-D-MANNO-OCTULOSONIC ACID TRANSFERASE, MITOCHONDRIAL-RELATED"/>
    <property type="match status" value="1"/>
</dbReference>
<keyword evidence="7" id="KW-0472">Membrane</keyword>
<accession>A0ABQ6H3P5</accession>
<reference evidence="9 10" key="1">
    <citation type="submission" date="2023-03" db="EMBL/GenBank/DDBJ databases">
        <title>Draft genome sequence of Thalassotalea eurytherma JCM 18482T.</title>
        <authorList>
            <person name="Sawabe T."/>
        </authorList>
    </citation>
    <scope>NUCLEOTIDE SEQUENCE [LARGE SCALE GENOMIC DNA]</scope>
    <source>
        <strain evidence="9 10">JCM 18482</strain>
    </source>
</reference>
<comment type="pathway">
    <text evidence="1 7">Bacterial outer membrane biogenesis; LPS core biosynthesis.</text>
</comment>
<dbReference type="RefSeq" id="WP_284207491.1">
    <property type="nucleotide sequence ID" value="NZ_BSSU01000007.1"/>
</dbReference>
<dbReference type="Proteomes" id="UP001157133">
    <property type="component" value="Unassembled WGS sequence"/>
</dbReference>
<dbReference type="InterPro" id="IPR039901">
    <property type="entry name" value="Kdotransferase"/>
</dbReference>